<feature type="region of interest" description="Disordered" evidence="1">
    <location>
        <begin position="60"/>
        <end position="97"/>
    </location>
</feature>
<keyword evidence="3" id="KW-1185">Reference proteome</keyword>
<feature type="region of interest" description="Disordered" evidence="1">
    <location>
        <begin position="114"/>
        <end position="134"/>
    </location>
</feature>
<proteinExistence type="predicted"/>
<evidence type="ECO:0000313" key="2">
    <source>
        <dbReference type="EMBL" id="GAA2424467.1"/>
    </source>
</evidence>
<gene>
    <name evidence="2" type="ORF">GCM10010421_08710</name>
</gene>
<evidence type="ECO:0000313" key="3">
    <source>
        <dbReference type="Proteomes" id="UP001500460"/>
    </source>
</evidence>
<protein>
    <submittedName>
        <fullName evidence="2">Uncharacterized protein</fullName>
    </submittedName>
</protein>
<accession>A0ABN3JAG3</accession>
<feature type="compositionally biased region" description="Polar residues" evidence="1">
    <location>
        <begin position="191"/>
        <end position="200"/>
    </location>
</feature>
<dbReference type="EMBL" id="BAAATK010000004">
    <property type="protein sequence ID" value="GAA2424467.1"/>
    <property type="molecule type" value="Genomic_DNA"/>
</dbReference>
<name>A0ABN3JAG3_9ACTN</name>
<sequence>MPADRRAGRARRADGYAHRAAARKACAGPAALTRGTGPLAPARRTLTPTVQLLEPFPHREGRAPTARETVRADGDTAGTGARLAEGRTEHRSRRLPDGHARLIAALFDGDRTTEAAAPDVPARTPASSRARPGPVCCASPANHLLKGNRPIMFQQTPVYDRLVAERGDVLVQVRGEADRIHRDLAQVLRQTSISQPSAPQSVFEPKTPPGALY</sequence>
<evidence type="ECO:0000256" key="1">
    <source>
        <dbReference type="SAM" id="MobiDB-lite"/>
    </source>
</evidence>
<comment type="caution">
    <text evidence="2">The sequence shown here is derived from an EMBL/GenBank/DDBJ whole genome shotgun (WGS) entry which is preliminary data.</text>
</comment>
<feature type="region of interest" description="Disordered" evidence="1">
    <location>
        <begin position="191"/>
        <end position="213"/>
    </location>
</feature>
<dbReference type="Proteomes" id="UP001500460">
    <property type="component" value="Unassembled WGS sequence"/>
</dbReference>
<organism evidence="2 3">
    <name type="scientific">Streptomyces glaucus</name>
    <dbReference type="NCBI Taxonomy" id="284029"/>
    <lineage>
        <taxon>Bacteria</taxon>
        <taxon>Bacillati</taxon>
        <taxon>Actinomycetota</taxon>
        <taxon>Actinomycetes</taxon>
        <taxon>Kitasatosporales</taxon>
        <taxon>Streptomycetaceae</taxon>
        <taxon>Streptomyces</taxon>
    </lineage>
</organism>
<feature type="compositionally biased region" description="Basic and acidic residues" evidence="1">
    <location>
        <begin position="84"/>
        <end position="97"/>
    </location>
</feature>
<reference evidence="2 3" key="1">
    <citation type="journal article" date="2019" name="Int. J. Syst. Evol. Microbiol.">
        <title>The Global Catalogue of Microorganisms (GCM) 10K type strain sequencing project: providing services to taxonomists for standard genome sequencing and annotation.</title>
        <authorList>
            <consortium name="The Broad Institute Genomics Platform"/>
            <consortium name="The Broad Institute Genome Sequencing Center for Infectious Disease"/>
            <person name="Wu L."/>
            <person name="Ma J."/>
        </authorList>
    </citation>
    <scope>NUCLEOTIDE SEQUENCE [LARGE SCALE GENOMIC DNA]</scope>
    <source>
        <strain evidence="2 3">JCM 6922</strain>
    </source>
</reference>